<dbReference type="PANTHER" id="PTHR43214">
    <property type="entry name" value="TWO-COMPONENT RESPONSE REGULATOR"/>
    <property type="match status" value="1"/>
</dbReference>
<evidence type="ECO:0000256" key="4">
    <source>
        <dbReference type="ARBA" id="ARBA00023163"/>
    </source>
</evidence>
<dbReference type="Gene3D" id="3.40.50.2300">
    <property type="match status" value="1"/>
</dbReference>
<keyword evidence="1 5" id="KW-0597">Phosphoprotein</keyword>
<dbReference type="InterPro" id="IPR011006">
    <property type="entry name" value="CheY-like_superfamily"/>
</dbReference>
<accession>A0A2U8FP81</accession>
<evidence type="ECO:0000259" key="7">
    <source>
        <dbReference type="PROSITE" id="PS50110"/>
    </source>
</evidence>
<dbReference type="SMART" id="SM00448">
    <property type="entry name" value="REC"/>
    <property type="match status" value="1"/>
</dbReference>
<feature type="modified residue" description="4-aspartylphosphate" evidence="5">
    <location>
        <position position="85"/>
    </location>
</feature>
<dbReference type="EMBL" id="CP029210">
    <property type="protein sequence ID" value="AWI52194.1"/>
    <property type="molecule type" value="Genomic_DNA"/>
</dbReference>
<keyword evidence="4" id="KW-0804">Transcription</keyword>
<evidence type="ECO:0000256" key="1">
    <source>
        <dbReference type="ARBA" id="ARBA00022553"/>
    </source>
</evidence>
<reference evidence="8 9" key="1">
    <citation type="submission" date="2018-05" db="EMBL/GenBank/DDBJ databases">
        <title>complete genome sequence of Aquabacterium olei NBRC 110486.</title>
        <authorList>
            <person name="Tang B."/>
            <person name="Chang J."/>
            <person name="Zhang L."/>
            <person name="Yang H."/>
        </authorList>
    </citation>
    <scope>NUCLEOTIDE SEQUENCE [LARGE SCALE GENOMIC DNA]</scope>
    <source>
        <strain evidence="8 9">NBRC 110486</strain>
    </source>
</reference>
<keyword evidence="9" id="KW-1185">Reference proteome</keyword>
<organism evidence="8 9">
    <name type="scientific">Aquabacterium olei</name>
    <dbReference type="NCBI Taxonomy" id="1296669"/>
    <lineage>
        <taxon>Bacteria</taxon>
        <taxon>Pseudomonadati</taxon>
        <taxon>Pseudomonadota</taxon>
        <taxon>Betaproteobacteria</taxon>
        <taxon>Burkholderiales</taxon>
        <taxon>Aquabacterium</taxon>
    </lineage>
</organism>
<evidence type="ECO:0000256" key="5">
    <source>
        <dbReference type="PROSITE-ProRule" id="PRU00169"/>
    </source>
</evidence>
<dbReference type="SUPFAM" id="SSF52172">
    <property type="entry name" value="CheY-like"/>
    <property type="match status" value="1"/>
</dbReference>
<evidence type="ECO:0000256" key="3">
    <source>
        <dbReference type="ARBA" id="ARBA00023125"/>
    </source>
</evidence>
<dbReference type="PROSITE" id="PS50043">
    <property type="entry name" value="HTH_LUXR_2"/>
    <property type="match status" value="1"/>
</dbReference>
<evidence type="ECO:0000259" key="6">
    <source>
        <dbReference type="PROSITE" id="PS50043"/>
    </source>
</evidence>
<feature type="domain" description="Response regulatory" evidence="7">
    <location>
        <begin position="34"/>
        <end position="150"/>
    </location>
</feature>
<evidence type="ECO:0008006" key="10">
    <source>
        <dbReference type="Google" id="ProtNLM"/>
    </source>
</evidence>
<dbReference type="Proteomes" id="UP000244892">
    <property type="component" value="Chromosome"/>
</dbReference>
<dbReference type="PROSITE" id="PS50110">
    <property type="entry name" value="RESPONSE_REGULATORY"/>
    <property type="match status" value="1"/>
</dbReference>
<dbReference type="SUPFAM" id="SSF46894">
    <property type="entry name" value="C-terminal effector domain of the bipartite response regulators"/>
    <property type="match status" value="1"/>
</dbReference>
<dbReference type="Pfam" id="PF00196">
    <property type="entry name" value="GerE"/>
    <property type="match status" value="1"/>
</dbReference>
<dbReference type="Pfam" id="PF00072">
    <property type="entry name" value="Response_reg"/>
    <property type="match status" value="1"/>
</dbReference>
<keyword evidence="2" id="KW-0805">Transcription regulation</keyword>
<evidence type="ECO:0000256" key="2">
    <source>
        <dbReference type="ARBA" id="ARBA00023015"/>
    </source>
</evidence>
<dbReference type="InterPro" id="IPR001789">
    <property type="entry name" value="Sig_transdc_resp-reg_receiver"/>
</dbReference>
<dbReference type="CDD" id="cd17535">
    <property type="entry name" value="REC_NarL-like"/>
    <property type="match status" value="1"/>
</dbReference>
<dbReference type="InterPro" id="IPR016032">
    <property type="entry name" value="Sig_transdc_resp-reg_C-effctor"/>
</dbReference>
<dbReference type="Gene3D" id="1.10.10.10">
    <property type="entry name" value="Winged helix-like DNA-binding domain superfamily/Winged helix DNA-binding domain"/>
    <property type="match status" value="1"/>
</dbReference>
<feature type="domain" description="HTH luxR-type" evidence="6">
    <location>
        <begin position="183"/>
        <end position="248"/>
    </location>
</feature>
<dbReference type="InterPro" id="IPR036388">
    <property type="entry name" value="WH-like_DNA-bd_sf"/>
</dbReference>
<evidence type="ECO:0000313" key="8">
    <source>
        <dbReference type="EMBL" id="AWI52194.1"/>
    </source>
</evidence>
<evidence type="ECO:0000313" key="9">
    <source>
        <dbReference type="Proteomes" id="UP000244892"/>
    </source>
</evidence>
<proteinExistence type="predicted"/>
<name>A0A2U8FP81_9BURK</name>
<dbReference type="AlphaFoldDB" id="A0A2U8FP81"/>
<dbReference type="PANTHER" id="PTHR43214:SF24">
    <property type="entry name" value="TRANSCRIPTIONAL REGULATORY PROTEIN NARL-RELATED"/>
    <property type="match status" value="1"/>
</dbReference>
<dbReference type="InterPro" id="IPR058245">
    <property type="entry name" value="NreC/VraR/RcsB-like_REC"/>
</dbReference>
<dbReference type="InterPro" id="IPR000792">
    <property type="entry name" value="Tscrpt_reg_LuxR_C"/>
</dbReference>
<gene>
    <name evidence="8" type="ORF">DEH84_01055</name>
</gene>
<dbReference type="GO" id="GO:0000160">
    <property type="term" value="P:phosphorelay signal transduction system"/>
    <property type="evidence" value="ECO:0007669"/>
    <property type="project" value="InterPro"/>
</dbReference>
<dbReference type="GO" id="GO:0003677">
    <property type="term" value="F:DNA binding"/>
    <property type="evidence" value="ECO:0007669"/>
    <property type="project" value="UniProtKB-KW"/>
</dbReference>
<dbReference type="SMART" id="SM00421">
    <property type="entry name" value="HTH_LUXR"/>
    <property type="match status" value="1"/>
</dbReference>
<protein>
    <recommendedName>
        <fullName evidence="10">DNA-binding response regulator</fullName>
    </recommendedName>
</protein>
<dbReference type="GO" id="GO:0006355">
    <property type="term" value="P:regulation of DNA-templated transcription"/>
    <property type="evidence" value="ECO:0007669"/>
    <property type="project" value="InterPro"/>
</dbReference>
<dbReference type="InterPro" id="IPR039420">
    <property type="entry name" value="WalR-like"/>
</dbReference>
<keyword evidence="3" id="KW-0238">DNA-binding</keyword>
<dbReference type="CDD" id="cd06170">
    <property type="entry name" value="LuxR_C_like"/>
    <property type="match status" value="1"/>
</dbReference>
<sequence length="251" mass="26508">MPRCRPSPCAFSGARAWILAHRASRDAMSLVTPRLLLVDDHALYLTGLRLMLAEGWPEAEVVVAHDWREAQAAIADHPPDLMLLDVHLPDADGLAALPALLAAHPALCVLVMSADVGPALLQQARAAGACGYLHKSAGPDDVVQAVSACLNQRNAWALLPYAWTQTPTGPAAEAHEPAFDTPADGDDGALTPLQRALLGEVSRGASNRAIARALSLSETDVRAELSWVTERLGAVSREQAVALAQARGLLP</sequence>
<dbReference type="KEGG" id="aon:DEH84_01055"/>